<organism evidence="1 2">
    <name type="scientific">Mugilogobius chulae</name>
    <name type="common">yellowstripe goby</name>
    <dbReference type="NCBI Taxonomy" id="88201"/>
    <lineage>
        <taxon>Eukaryota</taxon>
        <taxon>Metazoa</taxon>
        <taxon>Chordata</taxon>
        <taxon>Craniata</taxon>
        <taxon>Vertebrata</taxon>
        <taxon>Euteleostomi</taxon>
        <taxon>Actinopterygii</taxon>
        <taxon>Neopterygii</taxon>
        <taxon>Teleostei</taxon>
        <taxon>Neoteleostei</taxon>
        <taxon>Acanthomorphata</taxon>
        <taxon>Gobiaria</taxon>
        <taxon>Gobiiformes</taxon>
        <taxon>Gobioidei</taxon>
        <taxon>Gobiidae</taxon>
        <taxon>Gobionellinae</taxon>
        <taxon>Mugilogobius</taxon>
    </lineage>
</organism>
<dbReference type="EMBL" id="JBBPFD010000019">
    <property type="protein sequence ID" value="KAK7886397.1"/>
    <property type="molecule type" value="Genomic_DNA"/>
</dbReference>
<reference evidence="2" key="1">
    <citation type="submission" date="2024-04" db="EMBL/GenBank/DDBJ databases">
        <title>Salinicola lusitanus LLJ914,a marine bacterium isolated from the Okinawa Trough.</title>
        <authorList>
            <person name="Li J."/>
        </authorList>
    </citation>
    <scope>NUCLEOTIDE SEQUENCE [LARGE SCALE GENOMIC DNA]</scope>
</reference>
<protein>
    <submittedName>
        <fullName evidence="1">Uncharacterized protein</fullName>
    </submittedName>
</protein>
<gene>
    <name evidence="1" type="ORF">WMY93_026018</name>
</gene>
<name>A0AAW0MWA4_9GOBI</name>
<evidence type="ECO:0000313" key="1">
    <source>
        <dbReference type="EMBL" id="KAK7886397.1"/>
    </source>
</evidence>
<dbReference type="Proteomes" id="UP001460270">
    <property type="component" value="Unassembled WGS sequence"/>
</dbReference>
<sequence>MTHDARRQASLKTTPTKFVQQAYYSMEVSRRKILQKHLEPARPLRRCFHVNIEASINHAACAQIPQAPETMIEAVSPEPYIGIEQFYKILNLHKKEKERIAYTRDFLIALANCPESGRDQSFYPSTPLSYQTPETLSTCEPATSGILRRYCEN</sequence>
<evidence type="ECO:0000313" key="2">
    <source>
        <dbReference type="Proteomes" id="UP001460270"/>
    </source>
</evidence>
<accession>A0AAW0MWA4</accession>
<comment type="caution">
    <text evidence="1">The sequence shown here is derived from an EMBL/GenBank/DDBJ whole genome shotgun (WGS) entry which is preliminary data.</text>
</comment>
<dbReference type="AlphaFoldDB" id="A0AAW0MWA4"/>
<keyword evidence="2" id="KW-1185">Reference proteome</keyword>
<proteinExistence type="predicted"/>